<dbReference type="Pfam" id="PF22534">
    <property type="entry name" value="RFC_C"/>
    <property type="match status" value="1"/>
</dbReference>
<dbReference type="GO" id="GO:0006281">
    <property type="term" value="P:DNA repair"/>
    <property type="evidence" value="ECO:0007669"/>
    <property type="project" value="TreeGrafter"/>
</dbReference>
<dbReference type="GO" id="GO:0005663">
    <property type="term" value="C:DNA replication factor C complex"/>
    <property type="evidence" value="ECO:0007669"/>
    <property type="project" value="TreeGrafter"/>
</dbReference>
<evidence type="ECO:0000313" key="2">
    <source>
        <dbReference type="EnsemblMetazoa" id="tetur15g01510.1"/>
    </source>
</evidence>
<dbReference type="PANTHER" id="PTHR11669">
    <property type="entry name" value="REPLICATION FACTOR C / DNA POLYMERASE III GAMMA-TAU SUBUNIT"/>
    <property type="match status" value="1"/>
</dbReference>
<dbReference type="GO" id="GO:0003689">
    <property type="term" value="F:DNA clamp loader activity"/>
    <property type="evidence" value="ECO:0007669"/>
    <property type="project" value="TreeGrafter"/>
</dbReference>
<keyword evidence="3" id="KW-1185">Reference proteome</keyword>
<dbReference type="OrthoDB" id="761538at2759"/>
<dbReference type="SUPFAM" id="SSF48019">
    <property type="entry name" value="post-AAA+ oligomerization domain-like"/>
    <property type="match status" value="1"/>
</dbReference>
<organism evidence="2 3">
    <name type="scientific">Tetranychus urticae</name>
    <name type="common">Two-spotted spider mite</name>
    <dbReference type="NCBI Taxonomy" id="32264"/>
    <lineage>
        <taxon>Eukaryota</taxon>
        <taxon>Metazoa</taxon>
        <taxon>Ecdysozoa</taxon>
        <taxon>Arthropoda</taxon>
        <taxon>Chelicerata</taxon>
        <taxon>Arachnida</taxon>
        <taxon>Acari</taxon>
        <taxon>Acariformes</taxon>
        <taxon>Trombidiformes</taxon>
        <taxon>Prostigmata</taxon>
        <taxon>Eleutherengona</taxon>
        <taxon>Raphignathae</taxon>
        <taxon>Tetranychoidea</taxon>
        <taxon>Tetranychidae</taxon>
        <taxon>Tetranychus</taxon>
    </lineage>
</organism>
<protein>
    <recommendedName>
        <fullName evidence="4">AAA+ ATPase domain-containing protein</fullName>
    </recommendedName>
</protein>
<dbReference type="InterPro" id="IPR050238">
    <property type="entry name" value="DNA_Rep/Repair_Clamp_Loader"/>
</dbReference>
<dbReference type="InterPro" id="IPR027417">
    <property type="entry name" value="P-loop_NTPase"/>
</dbReference>
<dbReference type="EnsemblMetazoa" id="tetur15g01510.1">
    <property type="protein sequence ID" value="tetur15g01510.1"/>
    <property type="gene ID" value="tetur15g01510"/>
</dbReference>
<dbReference type="FunFam" id="3.40.50.300:FF:000136">
    <property type="entry name" value="Replication factor C subunit 5"/>
    <property type="match status" value="1"/>
</dbReference>
<dbReference type="EMBL" id="CAEY01000244">
    <property type="status" value="NOT_ANNOTATED_CDS"/>
    <property type="molecule type" value="Genomic_DNA"/>
</dbReference>
<proteinExistence type="predicted"/>
<dbReference type="GO" id="GO:0006261">
    <property type="term" value="P:DNA-templated DNA replication"/>
    <property type="evidence" value="ECO:0007669"/>
    <property type="project" value="TreeGrafter"/>
</dbReference>
<accession>T1KMG2</accession>
<dbReference type="HOGENOM" id="CLU_042324_5_0_1"/>
<dbReference type="SUPFAM" id="SSF52540">
    <property type="entry name" value="P-loop containing nucleoside triphosphate hydrolases"/>
    <property type="match status" value="1"/>
</dbReference>
<dbReference type="FunFam" id="1.10.8.60:FF:000030">
    <property type="entry name" value="replication factor C subunit 3"/>
    <property type="match status" value="1"/>
</dbReference>
<reference evidence="2" key="2">
    <citation type="submission" date="2015-06" db="UniProtKB">
        <authorList>
            <consortium name="EnsemblMetazoa"/>
        </authorList>
    </citation>
    <scope>IDENTIFICATION</scope>
</reference>
<dbReference type="STRING" id="32264.T1KMG2"/>
<evidence type="ECO:0000313" key="3">
    <source>
        <dbReference type="Proteomes" id="UP000015104"/>
    </source>
</evidence>
<name>T1KMG2_TETUR</name>
<evidence type="ECO:0008006" key="4">
    <source>
        <dbReference type="Google" id="ProtNLM"/>
    </source>
</evidence>
<dbReference type="GO" id="GO:0005634">
    <property type="term" value="C:nucleus"/>
    <property type="evidence" value="ECO:0007669"/>
    <property type="project" value="TreeGrafter"/>
</dbReference>
<dbReference type="Gene3D" id="3.40.50.300">
    <property type="entry name" value="P-loop containing nucleotide triphosphate hydrolases"/>
    <property type="match status" value="1"/>
</dbReference>
<dbReference type="Proteomes" id="UP000015104">
    <property type="component" value="Unassembled WGS sequence"/>
</dbReference>
<dbReference type="CDD" id="cd00009">
    <property type="entry name" value="AAA"/>
    <property type="match status" value="1"/>
</dbReference>
<dbReference type="PANTHER" id="PTHR11669:SF1">
    <property type="entry name" value="REPLICATION FACTOR C SUBUNIT 3"/>
    <property type="match status" value="1"/>
</dbReference>
<sequence length="354" mass="40869">MALWCDRYRPTSLNKLDYNKEQADYLKRMIKSNDFPHLLVYGAPGSGKRTRVQCILREIYGPGVDKTRIEHLTIETPSNKKLELNSIASNYHIEVNPSDIGIQDRLVVQDVMKNIAQSGGLVDKVPFKVIVISEAHKLSKDAQHSLRRTMEKYISTLRLIMVADTSSTILPPIKSRCLLLRVAAPSTDKISQILEFVAKKENFDISPSLIQKIAKESERNLRRALLMMETMYINQSKDIIKPSYVLYIQRMAKKMVENPSLEKVKDIREDFYELEQHLIPVDLIFKVLIHSLLQICDKHLRGKLIQLASHYEHQMRVGSKRVLHFEAFVAHFMAAYQKFTEDNMIDDDDDLLAM</sequence>
<dbReference type="Pfam" id="PF13177">
    <property type="entry name" value="DNA_pol3_delta2"/>
    <property type="match status" value="1"/>
</dbReference>
<dbReference type="AlphaFoldDB" id="T1KMG2"/>
<dbReference type="KEGG" id="tut:107365681"/>
<dbReference type="GO" id="GO:0003677">
    <property type="term" value="F:DNA binding"/>
    <property type="evidence" value="ECO:0007669"/>
    <property type="project" value="InterPro"/>
</dbReference>
<gene>
    <name evidence="2" type="primary">107365681</name>
</gene>
<evidence type="ECO:0000256" key="1">
    <source>
        <dbReference type="ARBA" id="ARBA00022705"/>
    </source>
</evidence>
<reference evidence="3" key="1">
    <citation type="submission" date="2011-08" db="EMBL/GenBank/DDBJ databases">
        <authorList>
            <person name="Rombauts S."/>
        </authorList>
    </citation>
    <scope>NUCLEOTIDE SEQUENCE</scope>
    <source>
        <strain evidence="3">London</strain>
    </source>
</reference>
<dbReference type="Gene3D" id="1.20.272.10">
    <property type="match status" value="1"/>
</dbReference>
<dbReference type="InterPro" id="IPR008921">
    <property type="entry name" value="DNA_pol3_clamp-load_cplx_C"/>
</dbReference>
<dbReference type="eggNOG" id="KOG2035">
    <property type="taxonomic scope" value="Eukaryota"/>
</dbReference>
<dbReference type="OMA" id="LKADIMH"/>
<keyword evidence="1" id="KW-0235">DNA replication</keyword>
<dbReference type="Gene3D" id="1.10.8.60">
    <property type="match status" value="1"/>
</dbReference>
<dbReference type="Pfam" id="PF21960">
    <property type="entry name" value="RCF1-5-like_lid"/>
    <property type="match status" value="1"/>
</dbReference>